<accession>A0AAV2KCZ2</accession>
<gene>
    <name evidence="1" type="ORF">KC01_LOCUS16960</name>
</gene>
<evidence type="ECO:0000313" key="2">
    <source>
        <dbReference type="Proteomes" id="UP001497482"/>
    </source>
</evidence>
<protein>
    <submittedName>
        <fullName evidence="1">Uncharacterized protein</fullName>
    </submittedName>
</protein>
<proteinExistence type="predicted"/>
<organism evidence="1 2">
    <name type="scientific">Knipowitschia caucasica</name>
    <name type="common">Caucasian dwarf goby</name>
    <name type="synonym">Pomatoschistus caucasicus</name>
    <dbReference type="NCBI Taxonomy" id="637954"/>
    <lineage>
        <taxon>Eukaryota</taxon>
        <taxon>Metazoa</taxon>
        <taxon>Chordata</taxon>
        <taxon>Craniata</taxon>
        <taxon>Vertebrata</taxon>
        <taxon>Euteleostomi</taxon>
        <taxon>Actinopterygii</taxon>
        <taxon>Neopterygii</taxon>
        <taxon>Teleostei</taxon>
        <taxon>Neoteleostei</taxon>
        <taxon>Acanthomorphata</taxon>
        <taxon>Gobiaria</taxon>
        <taxon>Gobiiformes</taxon>
        <taxon>Gobioidei</taxon>
        <taxon>Gobiidae</taxon>
        <taxon>Gobiinae</taxon>
        <taxon>Knipowitschia</taxon>
    </lineage>
</organism>
<keyword evidence="2" id="KW-1185">Reference proteome</keyword>
<dbReference type="Proteomes" id="UP001497482">
    <property type="component" value="Chromosome 17"/>
</dbReference>
<dbReference type="EMBL" id="OZ035839">
    <property type="protein sequence ID" value="CAL1586986.1"/>
    <property type="molecule type" value="Genomic_DNA"/>
</dbReference>
<dbReference type="AlphaFoldDB" id="A0AAV2KCZ2"/>
<reference evidence="1 2" key="1">
    <citation type="submission" date="2024-04" db="EMBL/GenBank/DDBJ databases">
        <authorList>
            <person name="Waldvogel A.-M."/>
            <person name="Schoenle A."/>
        </authorList>
    </citation>
    <scope>NUCLEOTIDE SEQUENCE [LARGE SCALE GENOMIC DNA]</scope>
</reference>
<name>A0AAV2KCZ2_KNICA</name>
<sequence>MVKVWSVPGHSPVMSTEGESLWTPVPLCSAALYSITRSRRRMWLHSKGNCIRTNAEHCYLCALVFSALVFSALGPQCSGSSVLWVLSALGPQCSGSSVLWVLSALGPQCSESSVLWVLSALVFSALGPQCSGSSVLWVLSALGPQ</sequence>
<evidence type="ECO:0000313" key="1">
    <source>
        <dbReference type="EMBL" id="CAL1586986.1"/>
    </source>
</evidence>